<reference evidence="11" key="1">
    <citation type="submission" date="2025-08" db="UniProtKB">
        <authorList>
            <consortium name="RefSeq"/>
        </authorList>
    </citation>
    <scope>IDENTIFICATION</scope>
</reference>
<evidence type="ECO:0000259" key="9">
    <source>
        <dbReference type="PROSITE" id="PS50089"/>
    </source>
</evidence>
<dbReference type="GO" id="GO:0005737">
    <property type="term" value="C:cytoplasm"/>
    <property type="evidence" value="ECO:0007669"/>
    <property type="project" value="TreeGrafter"/>
</dbReference>
<evidence type="ECO:0000256" key="8">
    <source>
        <dbReference type="PROSITE-ProRule" id="PRU00175"/>
    </source>
</evidence>
<dbReference type="Proteomes" id="UP000504604">
    <property type="component" value="Linkage group LG8"/>
</dbReference>
<evidence type="ECO:0000256" key="1">
    <source>
        <dbReference type="ARBA" id="ARBA00000900"/>
    </source>
</evidence>
<keyword evidence="4" id="KW-0479">Metal-binding</keyword>
<dbReference type="AlphaFoldDB" id="A0A6I9TWI1"/>
<dbReference type="GO" id="GO:0061630">
    <property type="term" value="F:ubiquitin protein ligase activity"/>
    <property type="evidence" value="ECO:0007669"/>
    <property type="project" value="UniProtKB-EC"/>
</dbReference>
<dbReference type="GeneID" id="105169431"/>
<organism evidence="10 11">
    <name type="scientific">Sesamum indicum</name>
    <name type="common">Oriental sesame</name>
    <name type="synonym">Sesamum orientale</name>
    <dbReference type="NCBI Taxonomy" id="4182"/>
    <lineage>
        <taxon>Eukaryota</taxon>
        <taxon>Viridiplantae</taxon>
        <taxon>Streptophyta</taxon>
        <taxon>Embryophyta</taxon>
        <taxon>Tracheophyta</taxon>
        <taxon>Spermatophyta</taxon>
        <taxon>Magnoliopsida</taxon>
        <taxon>eudicotyledons</taxon>
        <taxon>Gunneridae</taxon>
        <taxon>Pentapetalae</taxon>
        <taxon>asterids</taxon>
        <taxon>lamiids</taxon>
        <taxon>Lamiales</taxon>
        <taxon>Pedaliaceae</taxon>
        <taxon>Sesamum</taxon>
    </lineage>
</organism>
<evidence type="ECO:0000256" key="7">
    <source>
        <dbReference type="ARBA" id="ARBA00022833"/>
    </source>
</evidence>
<dbReference type="Gene3D" id="3.30.40.10">
    <property type="entry name" value="Zinc/RING finger domain, C3HC4 (zinc finger)"/>
    <property type="match status" value="1"/>
</dbReference>
<dbReference type="GO" id="GO:0008270">
    <property type="term" value="F:zinc ion binding"/>
    <property type="evidence" value="ECO:0007669"/>
    <property type="project" value="UniProtKB-KW"/>
</dbReference>
<evidence type="ECO:0000256" key="6">
    <source>
        <dbReference type="ARBA" id="ARBA00022786"/>
    </source>
</evidence>
<dbReference type="InParanoid" id="A0A6I9TWI1"/>
<evidence type="ECO:0000256" key="4">
    <source>
        <dbReference type="ARBA" id="ARBA00022723"/>
    </source>
</evidence>
<name>A0A6I9TWI1_SESIN</name>
<accession>A0A6I9TWI1</accession>
<sequence>MFRKFVHLTLYPIIPFFHYRTWKRPHQEKVQTSSNNLSLLNKPFFSLFPSQLPTHTCIKPLVHMSSSPPLVTKSSFISLTKLVMSTTRGSGVISNGVQRTRTYHYYWCRRCQRSIRITTTNPDEVLCPRCIGRLEPSPGARVLDALAQILDPPTRHQETTVLIQELTQNDRPHPLPTPESAIEGLPMVELNSEHLKNDSCCPVCKDEFEVGARATELPCKHLYHSECIVPWLHIHNTCPVCRHEVRGLSNNENNSYHNNNFHHNNNTDPENWSWMPFSLVASLAQFCLNFLTDAGSSQRR</sequence>
<dbReference type="SMART" id="SM00184">
    <property type="entry name" value="RING"/>
    <property type="match status" value="1"/>
</dbReference>
<keyword evidence="6" id="KW-0833">Ubl conjugation pathway</keyword>
<keyword evidence="7" id="KW-0862">Zinc</keyword>
<dbReference type="InterPro" id="IPR001841">
    <property type="entry name" value="Znf_RING"/>
</dbReference>
<protein>
    <recommendedName>
        <fullName evidence="2">RING-type E3 ubiquitin transferase</fullName>
        <ecNumber evidence="2">2.3.2.27</ecNumber>
    </recommendedName>
</protein>
<gene>
    <name evidence="11" type="primary">LOC105169431</name>
</gene>
<comment type="catalytic activity">
    <reaction evidence="1">
        <text>S-ubiquitinyl-[E2 ubiquitin-conjugating enzyme]-L-cysteine + [acceptor protein]-L-lysine = [E2 ubiquitin-conjugating enzyme]-L-cysteine + N(6)-ubiquitinyl-[acceptor protein]-L-lysine.</text>
        <dbReference type="EC" id="2.3.2.27"/>
    </reaction>
</comment>
<dbReference type="KEGG" id="sind:105169431"/>
<dbReference type="PANTHER" id="PTHR15710:SF116">
    <property type="entry name" value="RING_U-BOX SUPERFAMILY PROTEIN"/>
    <property type="match status" value="1"/>
</dbReference>
<keyword evidence="3" id="KW-0808">Transferase</keyword>
<feature type="domain" description="RING-type" evidence="9">
    <location>
        <begin position="201"/>
        <end position="242"/>
    </location>
</feature>
<dbReference type="OrthoDB" id="913599at2759"/>
<keyword evidence="5 8" id="KW-0863">Zinc-finger</keyword>
<dbReference type="PROSITE" id="PS50089">
    <property type="entry name" value="ZF_RING_2"/>
    <property type="match status" value="1"/>
</dbReference>
<dbReference type="SUPFAM" id="SSF57850">
    <property type="entry name" value="RING/U-box"/>
    <property type="match status" value="1"/>
</dbReference>
<dbReference type="InterPro" id="IPR013083">
    <property type="entry name" value="Znf_RING/FYVE/PHD"/>
</dbReference>
<evidence type="ECO:0000313" key="10">
    <source>
        <dbReference type="Proteomes" id="UP000504604"/>
    </source>
</evidence>
<keyword evidence="10" id="KW-1185">Reference proteome</keyword>
<evidence type="ECO:0000256" key="2">
    <source>
        <dbReference type="ARBA" id="ARBA00012483"/>
    </source>
</evidence>
<dbReference type="EC" id="2.3.2.27" evidence="2"/>
<proteinExistence type="predicted"/>
<evidence type="ECO:0000256" key="3">
    <source>
        <dbReference type="ARBA" id="ARBA00022679"/>
    </source>
</evidence>
<evidence type="ECO:0000313" key="11">
    <source>
        <dbReference type="RefSeq" id="XP_011088122.2"/>
    </source>
</evidence>
<dbReference type="Pfam" id="PF13639">
    <property type="entry name" value="zf-RING_2"/>
    <property type="match status" value="1"/>
</dbReference>
<dbReference type="FunFam" id="3.30.40.10:FF:000022">
    <property type="entry name" value="E3 ubiquitin-protein ligase RING1-like"/>
    <property type="match status" value="1"/>
</dbReference>
<evidence type="ECO:0000256" key="5">
    <source>
        <dbReference type="ARBA" id="ARBA00022771"/>
    </source>
</evidence>
<dbReference type="GO" id="GO:0016567">
    <property type="term" value="P:protein ubiquitination"/>
    <property type="evidence" value="ECO:0007669"/>
    <property type="project" value="TreeGrafter"/>
</dbReference>
<dbReference type="PANTHER" id="PTHR15710">
    <property type="entry name" value="E3 UBIQUITIN-PROTEIN LIGASE PRAJA"/>
    <property type="match status" value="1"/>
</dbReference>
<dbReference type="RefSeq" id="XP_011088122.2">
    <property type="nucleotide sequence ID" value="XM_011089820.2"/>
</dbReference>